<dbReference type="Proteomes" id="UP001054945">
    <property type="component" value="Unassembled WGS sequence"/>
</dbReference>
<comment type="caution">
    <text evidence="2">The sequence shown here is derived from an EMBL/GenBank/DDBJ whole genome shotgun (WGS) entry which is preliminary data.</text>
</comment>
<evidence type="ECO:0000313" key="3">
    <source>
        <dbReference type="Proteomes" id="UP001054945"/>
    </source>
</evidence>
<proteinExistence type="predicted"/>
<feature type="region of interest" description="Disordered" evidence="1">
    <location>
        <begin position="1"/>
        <end position="34"/>
    </location>
</feature>
<accession>A0AAV4MDM5</accession>
<organism evidence="2 3">
    <name type="scientific">Caerostris extrusa</name>
    <name type="common">Bark spider</name>
    <name type="synonym">Caerostris bankana</name>
    <dbReference type="NCBI Taxonomy" id="172846"/>
    <lineage>
        <taxon>Eukaryota</taxon>
        <taxon>Metazoa</taxon>
        <taxon>Ecdysozoa</taxon>
        <taxon>Arthropoda</taxon>
        <taxon>Chelicerata</taxon>
        <taxon>Arachnida</taxon>
        <taxon>Araneae</taxon>
        <taxon>Araneomorphae</taxon>
        <taxon>Entelegynae</taxon>
        <taxon>Araneoidea</taxon>
        <taxon>Araneidae</taxon>
        <taxon>Caerostris</taxon>
    </lineage>
</organism>
<keyword evidence="3" id="KW-1185">Reference proteome</keyword>
<evidence type="ECO:0000313" key="2">
    <source>
        <dbReference type="EMBL" id="GIX70176.1"/>
    </source>
</evidence>
<name>A0AAV4MDM5_CAEEX</name>
<dbReference type="EMBL" id="BPLR01019655">
    <property type="protein sequence ID" value="GIX70176.1"/>
    <property type="molecule type" value="Genomic_DNA"/>
</dbReference>
<feature type="compositionally biased region" description="Polar residues" evidence="1">
    <location>
        <begin position="12"/>
        <end position="22"/>
    </location>
</feature>
<reference evidence="2 3" key="1">
    <citation type="submission" date="2021-06" db="EMBL/GenBank/DDBJ databases">
        <title>Caerostris extrusa draft genome.</title>
        <authorList>
            <person name="Kono N."/>
            <person name="Arakawa K."/>
        </authorList>
    </citation>
    <scope>NUCLEOTIDE SEQUENCE [LARGE SCALE GENOMIC DNA]</scope>
</reference>
<feature type="compositionally biased region" description="Basic and acidic residues" evidence="1">
    <location>
        <begin position="24"/>
        <end position="34"/>
    </location>
</feature>
<protein>
    <submittedName>
        <fullName evidence="2">Uncharacterized protein</fullName>
    </submittedName>
</protein>
<dbReference type="AlphaFoldDB" id="A0AAV4MDM5"/>
<evidence type="ECO:0000256" key="1">
    <source>
        <dbReference type="SAM" id="MobiDB-lite"/>
    </source>
</evidence>
<gene>
    <name evidence="2" type="ORF">CEXT_557821</name>
</gene>
<sequence length="187" mass="20970">MLTPPFRVGQVRSGTPSQQPISFQKEEKDEEVRDGPLRMSAGDSLLGIVLVFKLQCLKERLAAKTQLGDPKRIFIIGMGVKNFAHCGMKIRKSTLLVMTKLSPARAKITLTILHYSNLTASPPFKSSVLDIWLHLEHAQRSSHSFLPTAHKYAPQNALTTKMTRFTQPKSFRSPKEACLQVIFGRLL</sequence>